<evidence type="ECO:0000256" key="1">
    <source>
        <dbReference type="ARBA" id="ARBA00000085"/>
    </source>
</evidence>
<comment type="caution">
    <text evidence="8">The sequence shown here is derived from an EMBL/GenBank/DDBJ whole genome shotgun (WGS) entry which is preliminary data.</text>
</comment>
<evidence type="ECO:0000256" key="4">
    <source>
        <dbReference type="ARBA" id="ARBA00022741"/>
    </source>
</evidence>
<dbReference type="InterPro" id="IPR036890">
    <property type="entry name" value="HATPase_C_sf"/>
</dbReference>
<dbReference type="PANTHER" id="PTHR44936">
    <property type="entry name" value="SENSOR PROTEIN CREC"/>
    <property type="match status" value="1"/>
</dbReference>
<dbReference type="PROSITE" id="PS50109">
    <property type="entry name" value="HIS_KIN"/>
    <property type="match status" value="1"/>
</dbReference>
<keyword evidence="6 8" id="KW-0067">ATP-binding</keyword>
<keyword evidence="3" id="KW-0808">Transferase</keyword>
<evidence type="ECO:0000256" key="5">
    <source>
        <dbReference type="ARBA" id="ARBA00022777"/>
    </source>
</evidence>
<dbReference type="Pfam" id="PF02518">
    <property type="entry name" value="HATPase_c"/>
    <property type="match status" value="1"/>
</dbReference>
<gene>
    <name evidence="8" type="ORF">GKD66_20905</name>
</gene>
<evidence type="ECO:0000259" key="7">
    <source>
        <dbReference type="PROSITE" id="PS50109"/>
    </source>
</evidence>
<dbReference type="EMBL" id="WKMC01000026">
    <property type="protein sequence ID" value="MRZ52629.1"/>
    <property type="molecule type" value="Genomic_DNA"/>
</dbReference>
<dbReference type="InterPro" id="IPR005467">
    <property type="entry name" value="His_kinase_dom"/>
</dbReference>
<organism evidence="8 9">
    <name type="scientific">Parabacteroides distasonis</name>
    <dbReference type="NCBI Taxonomy" id="823"/>
    <lineage>
        <taxon>Bacteria</taxon>
        <taxon>Pseudomonadati</taxon>
        <taxon>Bacteroidota</taxon>
        <taxon>Bacteroidia</taxon>
        <taxon>Bacteroidales</taxon>
        <taxon>Tannerellaceae</taxon>
        <taxon>Parabacteroides</taxon>
    </lineage>
</organism>
<protein>
    <recommendedName>
        <fullName evidence="2">histidine kinase</fullName>
        <ecNumber evidence="2">2.7.13.3</ecNumber>
    </recommendedName>
</protein>
<proteinExistence type="predicted"/>
<dbReference type="SUPFAM" id="SSF55874">
    <property type="entry name" value="ATPase domain of HSP90 chaperone/DNA topoisomerase II/histidine kinase"/>
    <property type="match status" value="2"/>
</dbReference>
<evidence type="ECO:0000313" key="8">
    <source>
        <dbReference type="EMBL" id="MRZ52629.1"/>
    </source>
</evidence>
<evidence type="ECO:0000256" key="6">
    <source>
        <dbReference type="ARBA" id="ARBA00022840"/>
    </source>
</evidence>
<keyword evidence="5" id="KW-0418">Kinase</keyword>
<feature type="domain" description="Histidine kinase" evidence="7">
    <location>
        <begin position="568"/>
        <end position="784"/>
    </location>
</feature>
<reference evidence="8 9" key="1">
    <citation type="journal article" date="2019" name="Nat. Med.">
        <title>A library of human gut bacterial isolates paired with longitudinal multiomics data enables mechanistic microbiome research.</title>
        <authorList>
            <person name="Poyet M."/>
            <person name="Groussin M."/>
            <person name="Gibbons S.M."/>
            <person name="Avila-Pacheco J."/>
            <person name="Jiang X."/>
            <person name="Kearney S.M."/>
            <person name="Perrotta A.R."/>
            <person name="Berdy B."/>
            <person name="Zhao S."/>
            <person name="Lieberman T.D."/>
            <person name="Swanson P.K."/>
            <person name="Smith M."/>
            <person name="Roesemann S."/>
            <person name="Alexander J.E."/>
            <person name="Rich S.A."/>
            <person name="Livny J."/>
            <person name="Vlamakis H."/>
            <person name="Clish C."/>
            <person name="Bullock K."/>
            <person name="Deik A."/>
            <person name="Scott J."/>
            <person name="Pierce K.A."/>
            <person name="Xavier R.J."/>
            <person name="Alm E.J."/>
        </authorList>
    </citation>
    <scope>NUCLEOTIDE SEQUENCE [LARGE SCALE GENOMIC DNA]</scope>
    <source>
        <strain evidence="8 9">BIOML-A32</strain>
    </source>
</reference>
<dbReference type="SMART" id="SM00387">
    <property type="entry name" value="HATPase_c"/>
    <property type="match status" value="1"/>
</dbReference>
<dbReference type="PRINTS" id="PR00344">
    <property type="entry name" value="BCTRLSENSOR"/>
</dbReference>
<dbReference type="PANTHER" id="PTHR44936:SF10">
    <property type="entry name" value="SENSOR PROTEIN RSTB"/>
    <property type="match status" value="1"/>
</dbReference>
<dbReference type="GO" id="GO:0004673">
    <property type="term" value="F:protein histidine kinase activity"/>
    <property type="evidence" value="ECO:0007669"/>
    <property type="project" value="UniProtKB-EC"/>
</dbReference>
<dbReference type="InterPro" id="IPR003594">
    <property type="entry name" value="HATPase_dom"/>
</dbReference>
<name>A0A7K0HQQ9_PARDI</name>
<dbReference type="CDD" id="cd00075">
    <property type="entry name" value="HATPase"/>
    <property type="match status" value="1"/>
</dbReference>
<evidence type="ECO:0000256" key="3">
    <source>
        <dbReference type="ARBA" id="ARBA00022679"/>
    </source>
</evidence>
<dbReference type="EC" id="2.7.13.3" evidence="2"/>
<dbReference type="Pfam" id="PF13589">
    <property type="entry name" value="HATPase_c_3"/>
    <property type="match status" value="1"/>
</dbReference>
<comment type="catalytic activity">
    <reaction evidence="1">
        <text>ATP + protein L-histidine = ADP + protein N-phospho-L-histidine.</text>
        <dbReference type="EC" id="2.7.13.3"/>
    </reaction>
</comment>
<dbReference type="GO" id="GO:0005524">
    <property type="term" value="F:ATP binding"/>
    <property type="evidence" value="ECO:0007669"/>
    <property type="project" value="UniProtKB-KW"/>
</dbReference>
<sequence>MGNLPVLKAVVGKSIQRSLSFLQENVISMAKNVTIRPFARLLTMLGDQLIKNEQIAVIELIKNAYDADADWVKVSFEGFTESLNITSESRIIIEDNGCGMTSERIEKSWMSPATPNKFSKDGSERRTPKYNRIIQGEKGIGRYAMLKLGKTVNLTTRPANWLLNSRRESESNKEYTLCFDLSSYDSDFIDGAKEGNEGLYLDELNFKLEDQSPNVFVEHDVIVNNLKFNKCENIHGTRIEISNLSGSWSLAKLKPIKDSFLRFGDLFNEVISSDEKQNSFTIGLYLNGTTLVNDEKSNDITLRNLIETQSVLQITNGHYSSESGLFTYKQNGIIKSVSIQEDALRGLSVFRNHFQDKTTKIFRKVSDFGNFEFDFYVFDLNSKDETSKYYLPKEAKSIIKEHRIYLLRDNIRVLPYGDPDDDWLQIEVRRGTVRAGDFLSNDQIVGRIKITKFGNPHLKDKTNREGLIEEGNYTTDFICIIQSFLSYVRNGAYAIYLSDKEKKSQLDKVKRDAVGTEISNLRNQLKDNKQALSLLAQLENAYKSENKYLNCRVERTESLAAVGISVETASHDIMMMLNKGVDELRSLYEDSLHLNFDYSNLTSELQKLYGVFSYIQNQMKDMQMLFTSSKQRRRQIRVKDILDKVIAIYKRTLTESKIKYKIDIIGSPLVAKCTDADLLQLLINLLDNAIYWLEEKDNKIVIITLDGNNCKLIFSDNGPGIRDEDKPYIFDAFYSGKGQEGRGLGLYISRKLMERNDYSIELADTTEDEILTGANFIVNFIKQERNEY</sequence>
<dbReference type="Proteomes" id="UP000441358">
    <property type="component" value="Unassembled WGS sequence"/>
</dbReference>
<dbReference type="Gene3D" id="3.30.565.10">
    <property type="entry name" value="Histidine kinase-like ATPase, C-terminal domain"/>
    <property type="match status" value="2"/>
</dbReference>
<dbReference type="AlphaFoldDB" id="A0A7K0HQQ9"/>
<dbReference type="InterPro" id="IPR050980">
    <property type="entry name" value="2C_sensor_his_kinase"/>
</dbReference>
<keyword evidence="4" id="KW-0547">Nucleotide-binding</keyword>
<evidence type="ECO:0000313" key="9">
    <source>
        <dbReference type="Proteomes" id="UP000441358"/>
    </source>
</evidence>
<accession>A0A7K0HQQ9</accession>
<dbReference type="InterPro" id="IPR004358">
    <property type="entry name" value="Sig_transdc_His_kin-like_C"/>
</dbReference>
<evidence type="ECO:0000256" key="2">
    <source>
        <dbReference type="ARBA" id="ARBA00012438"/>
    </source>
</evidence>